<accession>A0A165E717</accession>
<gene>
    <name evidence="1" type="ORF">EXIGLDRAFT_230339</name>
</gene>
<dbReference type="Proteomes" id="UP000077266">
    <property type="component" value="Unassembled WGS sequence"/>
</dbReference>
<reference evidence="1 2" key="1">
    <citation type="journal article" date="2016" name="Mol. Biol. Evol.">
        <title>Comparative Genomics of Early-Diverging Mushroom-Forming Fungi Provides Insights into the Origins of Lignocellulose Decay Capabilities.</title>
        <authorList>
            <person name="Nagy L.G."/>
            <person name="Riley R."/>
            <person name="Tritt A."/>
            <person name="Adam C."/>
            <person name="Daum C."/>
            <person name="Floudas D."/>
            <person name="Sun H."/>
            <person name="Yadav J.S."/>
            <person name="Pangilinan J."/>
            <person name="Larsson K.H."/>
            <person name="Matsuura K."/>
            <person name="Barry K."/>
            <person name="Labutti K."/>
            <person name="Kuo R."/>
            <person name="Ohm R.A."/>
            <person name="Bhattacharya S.S."/>
            <person name="Shirouzu T."/>
            <person name="Yoshinaga Y."/>
            <person name="Martin F.M."/>
            <person name="Grigoriev I.V."/>
            <person name="Hibbett D.S."/>
        </authorList>
    </citation>
    <scope>NUCLEOTIDE SEQUENCE [LARGE SCALE GENOMIC DNA]</scope>
    <source>
        <strain evidence="1 2">HHB12029</strain>
    </source>
</reference>
<sequence>MVNSGRPLPQNPSPTWSCLCAPMLCENFPKEWSRYSHSDAMSCLASTTDLLLFGYTPWELRATRTSHKYPSPLPDMELLCAPIVVILFDCAALAFMHALDTQNPLGLGRPLVWISIPGQPRQPTSQTPDF</sequence>
<organism evidence="1 2">
    <name type="scientific">Exidia glandulosa HHB12029</name>
    <dbReference type="NCBI Taxonomy" id="1314781"/>
    <lineage>
        <taxon>Eukaryota</taxon>
        <taxon>Fungi</taxon>
        <taxon>Dikarya</taxon>
        <taxon>Basidiomycota</taxon>
        <taxon>Agaricomycotina</taxon>
        <taxon>Agaricomycetes</taxon>
        <taxon>Auriculariales</taxon>
        <taxon>Exidiaceae</taxon>
        <taxon>Exidia</taxon>
    </lineage>
</organism>
<proteinExistence type="predicted"/>
<keyword evidence="2" id="KW-1185">Reference proteome</keyword>
<evidence type="ECO:0000313" key="1">
    <source>
        <dbReference type="EMBL" id="KZV86212.1"/>
    </source>
</evidence>
<dbReference type="EMBL" id="KV426163">
    <property type="protein sequence ID" value="KZV86212.1"/>
    <property type="molecule type" value="Genomic_DNA"/>
</dbReference>
<evidence type="ECO:0000313" key="2">
    <source>
        <dbReference type="Proteomes" id="UP000077266"/>
    </source>
</evidence>
<name>A0A165E717_EXIGL</name>
<dbReference type="AlphaFoldDB" id="A0A165E717"/>
<protein>
    <submittedName>
        <fullName evidence="1">Uncharacterized protein</fullName>
    </submittedName>
</protein>
<dbReference type="InParanoid" id="A0A165E717"/>